<gene>
    <name evidence="1" type="ORF">HRR80_008588</name>
</gene>
<accession>A0AAN6ELP9</accession>
<protein>
    <submittedName>
        <fullName evidence="1">Uncharacterized protein</fullName>
    </submittedName>
</protein>
<evidence type="ECO:0000313" key="1">
    <source>
        <dbReference type="EMBL" id="KAJ8987439.1"/>
    </source>
</evidence>
<dbReference type="EMBL" id="JAJGCB010000025">
    <property type="protein sequence ID" value="KAJ8987439.1"/>
    <property type="molecule type" value="Genomic_DNA"/>
</dbReference>
<name>A0AAN6ELP9_EXODE</name>
<dbReference type="AlphaFoldDB" id="A0AAN6ELP9"/>
<proteinExistence type="predicted"/>
<evidence type="ECO:0000313" key="2">
    <source>
        <dbReference type="Proteomes" id="UP001161757"/>
    </source>
</evidence>
<dbReference type="Proteomes" id="UP001161757">
    <property type="component" value="Unassembled WGS sequence"/>
</dbReference>
<comment type="caution">
    <text evidence="1">The sequence shown here is derived from an EMBL/GenBank/DDBJ whole genome shotgun (WGS) entry which is preliminary data.</text>
</comment>
<reference evidence="1" key="1">
    <citation type="submission" date="2023-01" db="EMBL/GenBank/DDBJ databases">
        <title>Exophiala dermititidis isolated from Cystic Fibrosis Patient.</title>
        <authorList>
            <person name="Kurbessoian T."/>
            <person name="Crocker A."/>
            <person name="Murante D."/>
            <person name="Hogan D.A."/>
            <person name="Stajich J.E."/>
        </authorList>
    </citation>
    <scope>NUCLEOTIDE SEQUENCE</scope>
    <source>
        <strain evidence="1">Ex8</strain>
    </source>
</reference>
<sequence length="50" mass="5908">MLPAEKDPTGDPDYWTETELRRWLKSASHITICRSSLTVLYRETWSPIQK</sequence>
<organism evidence="1 2">
    <name type="scientific">Exophiala dermatitidis</name>
    <name type="common">Black yeast-like fungus</name>
    <name type="synonym">Wangiella dermatitidis</name>
    <dbReference type="NCBI Taxonomy" id="5970"/>
    <lineage>
        <taxon>Eukaryota</taxon>
        <taxon>Fungi</taxon>
        <taxon>Dikarya</taxon>
        <taxon>Ascomycota</taxon>
        <taxon>Pezizomycotina</taxon>
        <taxon>Eurotiomycetes</taxon>
        <taxon>Chaetothyriomycetidae</taxon>
        <taxon>Chaetothyriales</taxon>
        <taxon>Herpotrichiellaceae</taxon>
        <taxon>Exophiala</taxon>
    </lineage>
</organism>